<accession>A0A090DZM7</accession>
<name>A0A090DZM7_MESPL</name>
<keyword evidence="1" id="KW-0378">Hydrolase</keyword>
<gene>
    <name evidence="3" type="ORF">MPL3356_300184</name>
</gene>
<dbReference type="EMBL" id="CCMZ01000024">
    <property type="protein sequence ID" value="CDX19930.1"/>
    <property type="molecule type" value="Genomic_DNA"/>
</dbReference>
<evidence type="ECO:0000313" key="3">
    <source>
        <dbReference type="EMBL" id="CDX19930.1"/>
    </source>
</evidence>
<reference evidence="4" key="1">
    <citation type="submission" date="2014-08" db="EMBL/GenBank/DDBJ databases">
        <authorList>
            <person name="Moulin L."/>
        </authorList>
    </citation>
    <scope>NUCLEOTIDE SEQUENCE [LARGE SCALE GENOMIC DNA]</scope>
</reference>
<dbReference type="InterPro" id="IPR029058">
    <property type="entry name" value="AB_hydrolase_fold"/>
</dbReference>
<sequence>MSEMAKDPFRTRDHVPEFDDIVDEIRRRSAETRAKIPMVADVAYGADRSETLDLFFPEGRRDRLPVHIFIHGGYWRMFSKSDYSYVAETVTKAGAIAVLLGYALMPAVRMATIVDQVRRARRWVDEHIASHGGDPGKLTVSGHSAGAHLATMLFDDDSRPSGIKGALLLGGIYDLKPLQTSFLANEIAITDEEVRRYSPINHRFDPSVLVEVAVGADETLPFHRGAATFTDSLKQQGLSASQTNIVAANHMSSIRDIGLAGTQTAALLTKTVGRGRGLDQPL</sequence>
<proteinExistence type="predicted"/>
<organism evidence="3 4">
    <name type="scientific">Mesorhizobium plurifarium</name>
    <dbReference type="NCBI Taxonomy" id="69974"/>
    <lineage>
        <taxon>Bacteria</taxon>
        <taxon>Pseudomonadati</taxon>
        <taxon>Pseudomonadota</taxon>
        <taxon>Alphaproteobacteria</taxon>
        <taxon>Hyphomicrobiales</taxon>
        <taxon>Phyllobacteriaceae</taxon>
        <taxon>Mesorhizobium</taxon>
    </lineage>
</organism>
<evidence type="ECO:0000313" key="4">
    <source>
        <dbReference type="Proteomes" id="UP000045285"/>
    </source>
</evidence>
<evidence type="ECO:0000256" key="1">
    <source>
        <dbReference type="ARBA" id="ARBA00022801"/>
    </source>
</evidence>
<dbReference type="AlphaFoldDB" id="A0A090DZM7"/>
<evidence type="ECO:0000259" key="2">
    <source>
        <dbReference type="Pfam" id="PF20434"/>
    </source>
</evidence>
<dbReference type="Proteomes" id="UP000045285">
    <property type="component" value="Unassembled WGS sequence"/>
</dbReference>
<protein>
    <submittedName>
        <fullName evidence="3">Carboxylesterase type B</fullName>
    </submittedName>
</protein>
<dbReference type="Pfam" id="PF20434">
    <property type="entry name" value="BD-FAE"/>
    <property type="match status" value="1"/>
</dbReference>
<keyword evidence="4" id="KW-1185">Reference proteome</keyword>
<dbReference type="SUPFAM" id="SSF53474">
    <property type="entry name" value="alpha/beta-Hydrolases"/>
    <property type="match status" value="1"/>
</dbReference>
<dbReference type="PANTHER" id="PTHR48081">
    <property type="entry name" value="AB HYDROLASE SUPERFAMILY PROTEIN C4A8.06C"/>
    <property type="match status" value="1"/>
</dbReference>
<feature type="domain" description="BD-FAE-like" evidence="2">
    <location>
        <begin position="52"/>
        <end position="153"/>
    </location>
</feature>
<dbReference type="Gene3D" id="3.40.50.1820">
    <property type="entry name" value="alpha/beta hydrolase"/>
    <property type="match status" value="1"/>
</dbReference>
<dbReference type="GO" id="GO:0016787">
    <property type="term" value="F:hydrolase activity"/>
    <property type="evidence" value="ECO:0007669"/>
    <property type="project" value="UniProtKB-KW"/>
</dbReference>
<dbReference type="PANTHER" id="PTHR48081:SF33">
    <property type="entry name" value="KYNURENINE FORMAMIDASE"/>
    <property type="match status" value="1"/>
</dbReference>
<dbReference type="InterPro" id="IPR049492">
    <property type="entry name" value="BD-FAE-like_dom"/>
</dbReference>
<dbReference type="STRING" id="69974.MPLDJ20_70070"/>
<dbReference type="InterPro" id="IPR050300">
    <property type="entry name" value="GDXG_lipolytic_enzyme"/>
</dbReference>